<gene>
    <name evidence="3" type="ORF">VSS37_02050</name>
</gene>
<keyword evidence="4" id="KW-1185">Reference proteome</keyword>
<dbReference type="Proteomes" id="UP001308005">
    <property type="component" value="Unassembled WGS sequence"/>
</dbReference>
<protein>
    <submittedName>
        <fullName evidence="3">Copper chaperone PCu(A)C</fullName>
    </submittedName>
</protein>
<sequence>MQTPFRAVLLGTMISLASVCHADADATKAAAPASGAESAAPAETAAKAADAIKVENPFVRAVAPGQTNSAAFMTLLNDSDTDHSVASAASPAVTTVELHTHTDNNGVMEMRQVDKIDVPAKGRTELKSGGLHIMLIGLKQELKVGETVPLTLTFEDGSSSTVDAPVQEVTPPADGKMESMGALKY</sequence>
<dbReference type="Gene3D" id="2.60.40.1890">
    <property type="entry name" value="PCu(A)C copper chaperone"/>
    <property type="match status" value="1"/>
</dbReference>
<feature type="signal peptide" evidence="2">
    <location>
        <begin position="1"/>
        <end position="22"/>
    </location>
</feature>
<dbReference type="SUPFAM" id="SSF110087">
    <property type="entry name" value="DR1885-like metal-binding protein"/>
    <property type="match status" value="1"/>
</dbReference>
<feature type="chain" id="PRO_5045568729" evidence="2">
    <location>
        <begin position="23"/>
        <end position="185"/>
    </location>
</feature>
<evidence type="ECO:0000313" key="4">
    <source>
        <dbReference type="Proteomes" id="UP001308005"/>
    </source>
</evidence>
<dbReference type="InterPro" id="IPR007410">
    <property type="entry name" value="LpqE-like"/>
</dbReference>
<organism evidence="3 4">
    <name type="scientific">Candidatus Thiothrix phosphatis</name>
    <dbReference type="NCBI Taxonomy" id="3112415"/>
    <lineage>
        <taxon>Bacteria</taxon>
        <taxon>Pseudomonadati</taxon>
        <taxon>Pseudomonadota</taxon>
        <taxon>Gammaproteobacteria</taxon>
        <taxon>Thiotrichales</taxon>
        <taxon>Thiotrichaceae</taxon>
        <taxon>Thiothrix</taxon>
    </lineage>
</organism>
<dbReference type="PANTHER" id="PTHR36302">
    <property type="entry name" value="BLR7088 PROTEIN"/>
    <property type="match status" value="1"/>
</dbReference>
<feature type="region of interest" description="Disordered" evidence="1">
    <location>
        <begin position="158"/>
        <end position="185"/>
    </location>
</feature>
<name>A0ABU6CSE9_9GAMM</name>
<dbReference type="PANTHER" id="PTHR36302:SF1">
    <property type="entry name" value="COPPER CHAPERONE PCU(A)C"/>
    <property type="match status" value="1"/>
</dbReference>
<proteinExistence type="predicted"/>
<evidence type="ECO:0000256" key="2">
    <source>
        <dbReference type="SAM" id="SignalP"/>
    </source>
</evidence>
<dbReference type="InterPro" id="IPR058248">
    <property type="entry name" value="Lxx211020-like"/>
</dbReference>
<accession>A0ABU6CSE9</accession>
<comment type="caution">
    <text evidence="3">The sequence shown here is derived from an EMBL/GenBank/DDBJ whole genome shotgun (WGS) entry which is preliminary data.</text>
</comment>
<dbReference type="Pfam" id="PF04314">
    <property type="entry name" value="PCuAC"/>
    <property type="match status" value="1"/>
</dbReference>
<dbReference type="InterPro" id="IPR036182">
    <property type="entry name" value="PCuAC_sf"/>
</dbReference>
<dbReference type="EMBL" id="JAYMYJ010000017">
    <property type="protein sequence ID" value="MEB4589753.1"/>
    <property type="molecule type" value="Genomic_DNA"/>
</dbReference>
<reference evidence="4" key="1">
    <citation type="submission" date="2023-07" db="EMBL/GenBank/DDBJ databases">
        <title>The carbon used by Thiothrix.</title>
        <authorList>
            <person name="Chen L."/>
        </authorList>
    </citation>
    <scope>NUCLEOTIDE SEQUENCE [LARGE SCALE GENOMIC DNA]</scope>
</reference>
<evidence type="ECO:0000256" key="1">
    <source>
        <dbReference type="SAM" id="MobiDB-lite"/>
    </source>
</evidence>
<dbReference type="RefSeq" id="WP_324692950.1">
    <property type="nucleotide sequence ID" value="NZ_JAYMYJ010000017.1"/>
</dbReference>
<evidence type="ECO:0000313" key="3">
    <source>
        <dbReference type="EMBL" id="MEB4589753.1"/>
    </source>
</evidence>
<keyword evidence="2" id="KW-0732">Signal</keyword>